<evidence type="ECO:0000313" key="2">
    <source>
        <dbReference type="EMBL" id="AZS74585.1"/>
    </source>
</evidence>
<evidence type="ECO:0000256" key="1">
    <source>
        <dbReference type="SAM" id="MobiDB-lite"/>
    </source>
</evidence>
<gene>
    <name evidence="2" type="ORF">DDE74_29805</name>
</gene>
<accession>A0A3Q9KDR8</accession>
<feature type="compositionally biased region" description="Basic and acidic residues" evidence="1">
    <location>
        <begin position="1"/>
        <end position="43"/>
    </location>
</feature>
<sequence length="77" mass="8310">MADHSVADLHRPVEPRRDRPDHPAAPEPVELHDQAGKEIKGPDHSGQAVGSRAELRDGVLDGFGRVEGAAEVVKFEP</sequence>
<feature type="region of interest" description="Disordered" evidence="1">
    <location>
        <begin position="1"/>
        <end position="51"/>
    </location>
</feature>
<evidence type="ECO:0000313" key="3">
    <source>
        <dbReference type="Proteomes" id="UP000275579"/>
    </source>
</evidence>
<organism evidence="2 3">
    <name type="scientific">Streptomyces lydicus</name>
    <dbReference type="NCBI Taxonomy" id="47763"/>
    <lineage>
        <taxon>Bacteria</taxon>
        <taxon>Bacillati</taxon>
        <taxon>Actinomycetota</taxon>
        <taxon>Actinomycetes</taxon>
        <taxon>Kitasatosporales</taxon>
        <taxon>Streptomycetaceae</taxon>
        <taxon>Streptomyces</taxon>
    </lineage>
</organism>
<name>A0A3Q9KDR8_9ACTN</name>
<dbReference type="AlphaFoldDB" id="A0A3Q9KDR8"/>
<protein>
    <submittedName>
        <fullName evidence="2">Uncharacterized protein</fullName>
    </submittedName>
</protein>
<proteinExistence type="predicted"/>
<dbReference type="EMBL" id="CP029042">
    <property type="protein sequence ID" value="AZS74585.1"/>
    <property type="molecule type" value="Genomic_DNA"/>
</dbReference>
<reference evidence="2 3" key="1">
    <citation type="submission" date="2018-04" db="EMBL/GenBank/DDBJ databases">
        <title>Complete genome sequences of Streptomyces lydicus strain WYEC and characterization of antagonistic properties of biological control agents.</title>
        <authorList>
            <person name="Mariita R.M."/>
            <person name="Sello J.K."/>
        </authorList>
    </citation>
    <scope>NUCLEOTIDE SEQUENCE [LARGE SCALE GENOMIC DNA]</scope>
    <source>
        <strain evidence="2 3">WYEC 108</strain>
    </source>
</reference>
<dbReference type="Proteomes" id="UP000275579">
    <property type="component" value="Chromosome"/>
</dbReference>